<dbReference type="Pfam" id="PF14224">
    <property type="entry name" value="DUF4331"/>
    <property type="match status" value="1"/>
</dbReference>
<comment type="caution">
    <text evidence="1">The sequence shown here is derived from an EMBL/GenBank/DDBJ whole genome shotgun (WGS) entry which is preliminary data.</text>
</comment>
<dbReference type="EMBL" id="BMVC01000008">
    <property type="protein sequence ID" value="GHC99424.1"/>
    <property type="molecule type" value="Genomic_DNA"/>
</dbReference>
<dbReference type="InterPro" id="IPR025566">
    <property type="entry name" value="DUF4331"/>
</dbReference>
<protein>
    <recommendedName>
        <fullName evidence="3">DUF4331 domain-containing protein</fullName>
    </recommendedName>
</protein>
<evidence type="ECO:0000313" key="1">
    <source>
        <dbReference type="EMBL" id="GHC99424.1"/>
    </source>
</evidence>
<proteinExistence type="predicted"/>
<evidence type="ECO:0008006" key="3">
    <source>
        <dbReference type="Google" id="ProtNLM"/>
    </source>
</evidence>
<dbReference type="RefSeq" id="WP_189824907.1">
    <property type="nucleotide sequence ID" value="NZ_BMVC01000008.1"/>
</dbReference>
<dbReference type="AlphaFoldDB" id="A0A919CBL3"/>
<evidence type="ECO:0000313" key="2">
    <source>
        <dbReference type="Proteomes" id="UP000638353"/>
    </source>
</evidence>
<name>A0A919CBL3_9ACTN</name>
<reference evidence="1" key="2">
    <citation type="submission" date="2020-09" db="EMBL/GenBank/DDBJ databases">
        <authorList>
            <person name="Sun Q."/>
            <person name="Ohkuma M."/>
        </authorList>
    </citation>
    <scope>NUCLEOTIDE SEQUENCE</scope>
    <source>
        <strain evidence="1">JCM 4637</strain>
    </source>
</reference>
<dbReference type="Proteomes" id="UP000638353">
    <property type="component" value="Unassembled WGS sequence"/>
</dbReference>
<organism evidence="1 2">
    <name type="scientific">Streptomyces finlayi</name>
    <dbReference type="NCBI Taxonomy" id="67296"/>
    <lineage>
        <taxon>Bacteria</taxon>
        <taxon>Bacillati</taxon>
        <taxon>Actinomycetota</taxon>
        <taxon>Actinomycetes</taxon>
        <taxon>Kitasatosporales</taxon>
        <taxon>Streptomycetaceae</taxon>
        <taxon>Streptomyces</taxon>
    </lineage>
</organism>
<reference evidence="1" key="1">
    <citation type="journal article" date="2014" name="Int. J. Syst. Evol. Microbiol.">
        <title>Complete genome sequence of Corynebacterium casei LMG S-19264T (=DSM 44701T), isolated from a smear-ripened cheese.</title>
        <authorList>
            <consortium name="US DOE Joint Genome Institute (JGI-PGF)"/>
            <person name="Walter F."/>
            <person name="Albersmeier A."/>
            <person name="Kalinowski J."/>
            <person name="Ruckert C."/>
        </authorList>
    </citation>
    <scope>NUCLEOTIDE SEQUENCE</scope>
    <source>
        <strain evidence="1">JCM 4637</strain>
    </source>
</reference>
<gene>
    <name evidence="1" type="ORF">GCM10010334_42950</name>
</gene>
<sequence>MKPSPALPRVRRRPRTLLGGALASSVLIGAALGGPLLGTGTAGGHVDSPTDMVNSDTDLADLYAFTSPEAPDTVTLAVTVRPAQLPGNAALNYPFTTRSRYEIHVDSRGTGRPDTTYRWTFRNEDKRPFKVGPIAFAPVRSLNDPALMFRQLYTLERVRNGKAEVLVEDGIAAPSHAGAFLMPDYGALRKQAVRQLPGNIKTLATQSADPFRADIRVFGLFLAGTVGPVPGYLPDLNPLSATNVSTLLVQVPKRDLALRGDPQRNPVIGVWSTVSREGVDLSRDLRTQGPSYRQVARSGMPHVNFTIYGSTGILARPGGAEDRAQARPAADDHKAEDALKDALHPVPPARIGRLNNLPVPAGPREDIRALLYSGIGKDNGSKFGFDLNTHARNADADPDAIRPAEEMRLNMSTPLTANPKAGGVIDGDRQGFPNGRRINDHIDPPLLRMLMGEPAAKPVIPALLPPPIAKLQPAPAQNTFPYVNLPHAGL</sequence>
<accession>A0A919CBL3</accession>